<keyword evidence="5" id="KW-0408">Iron</keyword>
<keyword evidence="6" id="KW-0411">Iron-sulfur</keyword>
<dbReference type="GO" id="GO:0046872">
    <property type="term" value="F:metal ion binding"/>
    <property type="evidence" value="ECO:0007669"/>
    <property type="project" value="UniProtKB-KW"/>
</dbReference>
<dbReference type="GO" id="GO:0009055">
    <property type="term" value="F:electron transfer activity"/>
    <property type="evidence" value="ECO:0007669"/>
    <property type="project" value="InterPro"/>
</dbReference>
<dbReference type="EMBL" id="BART01010188">
    <property type="protein sequence ID" value="GAG86265.1"/>
    <property type="molecule type" value="Genomic_DNA"/>
</dbReference>
<dbReference type="InterPro" id="IPR036503">
    <property type="entry name" value="Ald_Fedxn_OxRdtase_N_sf"/>
</dbReference>
<dbReference type="SUPFAM" id="SSF48310">
    <property type="entry name" value="Aldehyde ferredoxin oxidoreductase, C-terminal domains"/>
    <property type="match status" value="1"/>
</dbReference>
<evidence type="ECO:0000256" key="3">
    <source>
        <dbReference type="ARBA" id="ARBA00022485"/>
    </source>
</evidence>
<dbReference type="PANTHER" id="PTHR30038">
    <property type="entry name" value="ALDEHYDE FERREDOXIN OXIDOREDUCTASE"/>
    <property type="match status" value="1"/>
</dbReference>
<dbReference type="InterPro" id="IPR013984">
    <property type="entry name" value="Ald_Fedxn_OxRdtase_dom2"/>
</dbReference>
<gene>
    <name evidence="8" type="ORF">S01H4_22285</name>
</gene>
<reference evidence="8" key="1">
    <citation type="journal article" date="2014" name="Front. Microbiol.">
        <title>High frequency of phylogenetically diverse reductive dehalogenase-homologous genes in deep subseafloor sedimentary metagenomes.</title>
        <authorList>
            <person name="Kawai M."/>
            <person name="Futagami T."/>
            <person name="Toyoda A."/>
            <person name="Takaki Y."/>
            <person name="Nishi S."/>
            <person name="Hori S."/>
            <person name="Arai W."/>
            <person name="Tsubouchi T."/>
            <person name="Morono Y."/>
            <person name="Uchiyama I."/>
            <person name="Ito T."/>
            <person name="Fujiyama A."/>
            <person name="Inagaki F."/>
            <person name="Takami H."/>
        </authorList>
    </citation>
    <scope>NUCLEOTIDE SEQUENCE</scope>
    <source>
        <strain evidence="8">Expedition CK06-06</strain>
    </source>
</reference>
<comment type="cofactor">
    <cofactor evidence="1">
        <name>[4Fe-4S] cluster</name>
        <dbReference type="ChEBI" id="CHEBI:49883"/>
    </cofactor>
</comment>
<proteinExistence type="inferred from homology"/>
<comment type="similarity">
    <text evidence="2">Belongs to the AOR/FOR family.</text>
</comment>
<dbReference type="InterPro" id="IPR001203">
    <property type="entry name" value="OxRdtase_Ald_Fedxn_C"/>
</dbReference>
<dbReference type="InterPro" id="IPR051919">
    <property type="entry name" value="W-dependent_AOR"/>
</dbReference>
<dbReference type="InterPro" id="IPR036021">
    <property type="entry name" value="Tungsten_al_ferr_oxy-like_C"/>
</dbReference>
<dbReference type="GO" id="GO:0016625">
    <property type="term" value="F:oxidoreductase activity, acting on the aldehyde or oxo group of donors, iron-sulfur protein as acceptor"/>
    <property type="evidence" value="ECO:0007669"/>
    <property type="project" value="InterPro"/>
</dbReference>
<evidence type="ECO:0000259" key="7">
    <source>
        <dbReference type="SMART" id="SM00790"/>
    </source>
</evidence>
<organism evidence="8">
    <name type="scientific">marine sediment metagenome</name>
    <dbReference type="NCBI Taxonomy" id="412755"/>
    <lineage>
        <taxon>unclassified sequences</taxon>
        <taxon>metagenomes</taxon>
        <taxon>ecological metagenomes</taxon>
    </lineage>
</organism>
<dbReference type="SMART" id="SM00790">
    <property type="entry name" value="AFOR_N"/>
    <property type="match status" value="1"/>
</dbReference>
<dbReference type="Gene3D" id="1.10.569.10">
    <property type="entry name" value="Aldehyde Ferredoxin Oxidoreductase Protein, subunit A, domain 2"/>
    <property type="match status" value="1"/>
</dbReference>
<feature type="non-terminal residue" evidence="8">
    <location>
        <position position="342"/>
    </location>
</feature>
<protein>
    <recommendedName>
        <fullName evidence="7">Aldehyde ferredoxin oxidoreductase N-terminal domain-containing protein</fullName>
    </recommendedName>
</protein>
<dbReference type="InterPro" id="IPR013983">
    <property type="entry name" value="Ald_Fedxn_OxRdtase_N"/>
</dbReference>
<accession>X1AU65</accession>
<feature type="domain" description="Aldehyde ferredoxin oxidoreductase N-terminal" evidence="7">
    <location>
        <begin position="1"/>
        <end position="99"/>
    </location>
</feature>
<keyword evidence="3" id="KW-0004">4Fe-4S</keyword>
<dbReference type="PANTHER" id="PTHR30038:SF0">
    <property type="entry name" value="TUNGSTEN-CONTAINING ALDEHYDE FERREDOXIN OXIDOREDUCTASE"/>
    <property type="match status" value="1"/>
</dbReference>
<sequence>YLVFHGKAEKPVYIYIEDDDVYFKNASAVWGKDVREANRLIREELGDDSIELTTIGPAGENLVRISAIMFSTYSAAARGGGGAVMGSKNLKAIAVKGTKKIELNENEKFNELSVIAKREIMNDSGFEGLSKYGTSGSVSPLNEIYAWPTRNFQKSHFVDADKISGELLVESGRLKKRTACYSCMIGCHRFTETKGDKYKGFGGGPELETINAFGAGTEVSDIDAIIKAGELCNIYGLDTISTGNVIQWAMESYEKGVITKKDTDGIELKFGNSEAMIKMVEKIAYRDGFGDVLAEGVKRAAEKVGKDSWKWAVEGKGLEQSGVDTRVAKGYALAFAVNPRGA</sequence>
<dbReference type="Pfam" id="PF02730">
    <property type="entry name" value="AFOR_N"/>
    <property type="match status" value="1"/>
</dbReference>
<name>X1AU65_9ZZZZ</name>
<dbReference type="GO" id="GO:0051539">
    <property type="term" value="F:4 iron, 4 sulfur cluster binding"/>
    <property type="evidence" value="ECO:0007669"/>
    <property type="project" value="UniProtKB-KW"/>
</dbReference>
<dbReference type="AlphaFoldDB" id="X1AU65"/>
<evidence type="ECO:0000256" key="1">
    <source>
        <dbReference type="ARBA" id="ARBA00001966"/>
    </source>
</evidence>
<dbReference type="Pfam" id="PF01314">
    <property type="entry name" value="AFOR_C"/>
    <property type="match status" value="1"/>
</dbReference>
<evidence type="ECO:0000256" key="5">
    <source>
        <dbReference type="ARBA" id="ARBA00023004"/>
    </source>
</evidence>
<evidence type="ECO:0000256" key="6">
    <source>
        <dbReference type="ARBA" id="ARBA00023014"/>
    </source>
</evidence>
<keyword evidence="4" id="KW-0479">Metal-binding</keyword>
<feature type="non-terminal residue" evidence="8">
    <location>
        <position position="1"/>
    </location>
</feature>
<comment type="caution">
    <text evidence="8">The sequence shown here is derived from an EMBL/GenBank/DDBJ whole genome shotgun (WGS) entry which is preliminary data.</text>
</comment>
<dbReference type="SUPFAM" id="SSF56228">
    <property type="entry name" value="Aldehyde ferredoxin oxidoreductase, N-terminal domain"/>
    <property type="match status" value="1"/>
</dbReference>
<evidence type="ECO:0000256" key="2">
    <source>
        <dbReference type="ARBA" id="ARBA00011032"/>
    </source>
</evidence>
<evidence type="ECO:0000313" key="8">
    <source>
        <dbReference type="EMBL" id="GAG86265.1"/>
    </source>
</evidence>
<dbReference type="Gene3D" id="3.60.9.10">
    <property type="entry name" value="Aldehyde ferredoxin oxidoreductase, N-terminal domain"/>
    <property type="match status" value="1"/>
</dbReference>
<evidence type="ECO:0000256" key="4">
    <source>
        <dbReference type="ARBA" id="ARBA00022723"/>
    </source>
</evidence>